<dbReference type="Gene3D" id="3.20.20.140">
    <property type="entry name" value="Metal-dependent hydrolases"/>
    <property type="match status" value="1"/>
</dbReference>
<protein>
    <submittedName>
        <fullName evidence="2">TatD family hydrolase</fullName>
    </submittedName>
</protein>
<accession>A0ABW8RT45</accession>
<dbReference type="PANTHER" id="PTHR46124:SF4">
    <property type="entry name" value="HYDROLASE TATD"/>
    <property type="match status" value="1"/>
</dbReference>
<keyword evidence="3" id="KW-1185">Reference proteome</keyword>
<dbReference type="InterPro" id="IPR001130">
    <property type="entry name" value="TatD-like"/>
</dbReference>
<evidence type="ECO:0000313" key="3">
    <source>
        <dbReference type="Proteomes" id="UP001623558"/>
    </source>
</evidence>
<keyword evidence="1" id="KW-0479">Metal-binding</keyword>
<dbReference type="InterPro" id="IPR015991">
    <property type="entry name" value="TatD/YcfH-like"/>
</dbReference>
<dbReference type="EMBL" id="JBEWZH010000003">
    <property type="protein sequence ID" value="MFL0161756.1"/>
    <property type="molecule type" value="Genomic_DNA"/>
</dbReference>
<sequence length="257" mass="29569">MIDTHAHLYDEYFTQQWDAAYVEMKLAGIEEVWLPNCDQVSWSSLWNLYQSNTSFCKPMIGLHPTYVKEDYEQQLAFLNKELQSKKVLAIGEIGLDYYWDVSFRDQQITAFETQCHWALEHHLWIDVHCRKAYGDLLAILKKKEFKDLTGIIHCFSGDAREANTLVDLGYTLGIGGVLTYKNANLHQDIQHVPLKNLVLETDAPYLSPVPYRGKPNSPAYLSIIAQKLADYREISLVELIEITNQNAQALKAYSSFE</sequence>
<dbReference type="PIRSF" id="PIRSF005902">
    <property type="entry name" value="DNase_TatD"/>
    <property type="match status" value="1"/>
</dbReference>
<proteinExistence type="predicted"/>
<dbReference type="Pfam" id="PF01026">
    <property type="entry name" value="TatD_DNase"/>
    <property type="match status" value="1"/>
</dbReference>
<name>A0ABW8RT45_9BACT</name>
<dbReference type="InterPro" id="IPR032466">
    <property type="entry name" value="Metal_Hydrolase"/>
</dbReference>
<reference evidence="2 3" key="1">
    <citation type="submission" date="2024-07" db="EMBL/GenBank/DDBJ databases">
        <authorList>
            <person name="Pitt A."/>
            <person name="Hahn M.W."/>
        </authorList>
    </citation>
    <scope>NUCLEOTIDE SEQUENCE [LARGE SCALE GENOMIC DNA]</scope>
    <source>
        <strain evidence="2 3">1-SAACH-A3</strain>
    </source>
</reference>
<dbReference type="SUPFAM" id="SSF51556">
    <property type="entry name" value="Metallo-dependent hydrolases"/>
    <property type="match status" value="1"/>
</dbReference>
<dbReference type="NCBIfam" id="TIGR00010">
    <property type="entry name" value="YchF/TatD family DNA exonuclease"/>
    <property type="match status" value="1"/>
</dbReference>
<dbReference type="CDD" id="cd01310">
    <property type="entry name" value="TatD_DNAse"/>
    <property type="match status" value="1"/>
</dbReference>
<gene>
    <name evidence="2" type="ORF">U0R11_05085</name>
</gene>
<keyword evidence="2" id="KW-0378">Hydrolase</keyword>
<organism evidence="2 3">
    <name type="scientific">Aquirufa salirivi</name>
    <dbReference type="NCBI Taxonomy" id="3104729"/>
    <lineage>
        <taxon>Bacteria</taxon>
        <taxon>Pseudomonadati</taxon>
        <taxon>Bacteroidota</taxon>
        <taxon>Cytophagia</taxon>
        <taxon>Cytophagales</taxon>
        <taxon>Flectobacillaceae</taxon>
        <taxon>Aquirufa</taxon>
    </lineage>
</organism>
<dbReference type="RefSeq" id="WP_406750264.1">
    <property type="nucleotide sequence ID" value="NZ_JBEWZH010000003.1"/>
</dbReference>
<dbReference type="GO" id="GO:0016787">
    <property type="term" value="F:hydrolase activity"/>
    <property type="evidence" value="ECO:0007669"/>
    <property type="project" value="UniProtKB-KW"/>
</dbReference>
<comment type="caution">
    <text evidence="2">The sequence shown here is derived from an EMBL/GenBank/DDBJ whole genome shotgun (WGS) entry which is preliminary data.</text>
</comment>
<dbReference type="PANTHER" id="PTHR46124">
    <property type="entry name" value="D-AMINOACYL-TRNA DEACYLASE"/>
    <property type="match status" value="1"/>
</dbReference>
<evidence type="ECO:0000313" key="2">
    <source>
        <dbReference type="EMBL" id="MFL0161756.1"/>
    </source>
</evidence>
<dbReference type="Proteomes" id="UP001623558">
    <property type="component" value="Unassembled WGS sequence"/>
</dbReference>
<evidence type="ECO:0000256" key="1">
    <source>
        <dbReference type="ARBA" id="ARBA00022723"/>
    </source>
</evidence>